<reference evidence="1 2" key="1">
    <citation type="journal article" date="2024" name="G3 (Bethesda)">
        <title>Genome assembly of Hibiscus sabdariffa L. provides insights into metabolisms of medicinal natural products.</title>
        <authorList>
            <person name="Kim T."/>
        </authorList>
    </citation>
    <scope>NUCLEOTIDE SEQUENCE [LARGE SCALE GENOMIC DNA]</scope>
    <source>
        <strain evidence="1">TK-2024</strain>
        <tissue evidence="1">Old leaves</tissue>
    </source>
</reference>
<comment type="caution">
    <text evidence="1">The sequence shown here is derived from an EMBL/GenBank/DDBJ whole genome shotgun (WGS) entry which is preliminary data.</text>
</comment>
<accession>A0ABR2SPX0</accession>
<protein>
    <submittedName>
        <fullName evidence="1">Uncharacterized protein</fullName>
    </submittedName>
</protein>
<dbReference type="Proteomes" id="UP001396334">
    <property type="component" value="Unassembled WGS sequence"/>
</dbReference>
<dbReference type="PANTHER" id="PTHR47576">
    <property type="entry name" value="BRCT DOMAIN DNA REPAIR PROTEIN-RELATED"/>
    <property type="match status" value="1"/>
</dbReference>
<dbReference type="PANTHER" id="PTHR47576:SF2">
    <property type="entry name" value="BRCT DOMAIN DNA REPAIR PROTEIN-RELATED"/>
    <property type="match status" value="1"/>
</dbReference>
<evidence type="ECO:0000313" key="1">
    <source>
        <dbReference type="EMBL" id="KAK9027024.1"/>
    </source>
</evidence>
<evidence type="ECO:0000313" key="2">
    <source>
        <dbReference type="Proteomes" id="UP001396334"/>
    </source>
</evidence>
<sequence length="119" mass="13756">MQAMKKTDCTFTEHRSEFFDANGDDKDSGPHLRTQLGIVLHSSALQLLRSKRNELIFGNHFLTILFPVDRFSEMGPSSQTYFSNNRGRYSHRLKACRAASRGVLRKSWKLQYVEACWRG</sequence>
<name>A0ABR2SPX0_9ROSI</name>
<dbReference type="EMBL" id="JBBPBN010000012">
    <property type="protein sequence ID" value="KAK9027024.1"/>
    <property type="molecule type" value="Genomic_DNA"/>
</dbReference>
<proteinExistence type="predicted"/>
<keyword evidence="2" id="KW-1185">Reference proteome</keyword>
<organism evidence="1 2">
    <name type="scientific">Hibiscus sabdariffa</name>
    <name type="common">roselle</name>
    <dbReference type="NCBI Taxonomy" id="183260"/>
    <lineage>
        <taxon>Eukaryota</taxon>
        <taxon>Viridiplantae</taxon>
        <taxon>Streptophyta</taxon>
        <taxon>Embryophyta</taxon>
        <taxon>Tracheophyta</taxon>
        <taxon>Spermatophyta</taxon>
        <taxon>Magnoliopsida</taxon>
        <taxon>eudicotyledons</taxon>
        <taxon>Gunneridae</taxon>
        <taxon>Pentapetalae</taxon>
        <taxon>rosids</taxon>
        <taxon>malvids</taxon>
        <taxon>Malvales</taxon>
        <taxon>Malvaceae</taxon>
        <taxon>Malvoideae</taxon>
        <taxon>Hibiscus</taxon>
    </lineage>
</organism>
<gene>
    <name evidence="1" type="ORF">V6N11_066873</name>
</gene>